<dbReference type="AlphaFoldDB" id="A0A1G6TLU1"/>
<protein>
    <submittedName>
        <fullName evidence="1">Uncharacterized protein</fullName>
    </submittedName>
</protein>
<reference evidence="2" key="1">
    <citation type="submission" date="2016-10" db="EMBL/GenBank/DDBJ databases">
        <authorList>
            <person name="Varghese N."/>
            <person name="Submissions S."/>
        </authorList>
    </citation>
    <scope>NUCLEOTIDE SEQUENCE [LARGE SCALE GENOMIC DNA]</scope>
    <source>
        <strain evidence="2">DSM 45421</strain>
    </source>
</reference>
<dbReference type="Proteomes" id="UP000199416">
    <property type="component" value="Unassembled WGS sequence"/>
</dbReference>
<evidence type="ECO:0000313" key="1">
    <source>
        <dbReference type="EMBL" id="SDD30162.1"/>
    </source>
</evidence>
<organism evidence="1 2">
    <name type="scientific">Geodermatophilus telluris</name>
    <dbReference type="NCBI Taxonomy" id="1190417"/>
    <lineage>
        <taxon>Bacteria</taxon>
        <taxon>Bacillati</taxon>
        <taxon>Actinomycetota</taxon>
        <taxon>Actinomycetes</taxon>
        <taxon>Geodermatophilales</taxon>
        <taxon>Geodermatophilaceae</taxon>
        <taxon>Geodermatophilus</taxon>
    </lineage>
</organism>
<gene>
    <name evidence="1" type="ORF">SAMN05660690_3935</name>
</gene>
<proteinExistence type="predicted"/>
<accession>A0A1G6TLU1</accession>
<keyword evidence="2" id="KW-1185">Reference proteome</keyword>
<name>A0A1G6TLU1_9ACTN</name>
<dbReference type="EMBL" id="FMZF01000006">
    <property type="protein sequence ID" value="SDD30162.1"/>
    <property type="molecule type" value="Genomic_DNA"/>
</dbReference>
<dbReference type="RefSeq" id="WP_091367804.1">
    <property type="nucleotide sequence ID" value="NZ_FMZF01000006.1"/>
</dbReference>
<evidence type="ECO:0000313" key="2">
    <source>
        <dbReference type="Proteomes" id="UP000199416"/>
    </source>
</evidence>
<sequence>MTCCDRHDLCDAGPAGLLAAEVCLSELSVDVAGRLSRPEGQEHQCPEDGCRTLTTEQDLELELRSHDCASEVGRLLDGRLGSVDLVTVYTDGDGNRRGVHTATFTWRSRAGVVHGTLSGLTNQGTHRAPAFDACQRCGDTGVMEGRLCGRLVRAGEPRLAGAEVVAAYRLRFDASSAGAVGGVRGTLEGLVVRACAPAA</sequence>
<dbReference type="OrthoDB" id="5179388at2"/>